<proteinExistence type="predicted"/>
<organism evidence="1 2">
    <name type="scientific">Mycena sanguinolenta</name>
    <dbReference type="NCBI Taxonomy" id="230812"/>
    <lineage>
        <taxon>Eukaryota</taxon>
        <taxon>Fungi</taxon>
        <taxon>Dikarya</taxon>
        <taxon>Basidiomycota</taxon>
        <taxon>Agaricomycotina</taxon>
        <taxon>Agaricomycetes</taxon>
        <taxon>Agaricomycetidae</taxon>
        <taxon>Agaricales</taxon>
        <taxon>Marasmiineae</taxon>
        <taxon>Mycenaceae</taxon>
        <taxon>Mycena</taxon>
    </lineage>
</organism>
<accession>A0A8H7DMJ9</accession>
<comment type="caution">
    <text evidence="1">The sequence shown here is derived from an EMBL/GenBank/DDBJ whole genome shotgun (WGS) entry which is preliminary data.</text>
</comment>
<dbReference type="AlphaFoldDB" id="A0A8H7DMJ9"/>
<reference evidence="1" key="1">
    <citation type="submission" date="2020-05" db="EMBL/GenBank/DDBJ databases">
        <title>Mycena genomes resolve the evolution of fungal bioluminescence.</title>
        <authorList>
            <person name="Tsai I.J."/>
        </authorList>
    </citation>
    <scope>NUCLEOTIDE SEQUENCE</scope>
    <source>
        <strain evidence="1">160909Yilan</strain>
    </source>
</reference>
<evidence type="ECO:0000313" key="1">
    <source>
        <dbReference type="EMBL" id="KAF7377878.1"/>
    </source>
</evidence>
<gene>
    <name evidence="1" type="ORF">MSAN_00211400</name>
</gene>
<name>A0A8H7DMJ9_9AGAR</name>
<dbReference type="EMBL" id="JACAZH010000001">
    <property type="protein sequence ID" value="KAF7377878.1"/>
    <property type="molecule type" value="Genomic_DNA"/>
</dbReference>
<sequence length="317" mass="35101">MENLRVIFIGSSHFFRSISDMVFPRLIDCTIPFLLDSADSYSFLRGNPTIENTVLLPVPGQFTSNNHIQPIHMPGLRYFFGSEIAACALVPGSPVSTIGIGWGPNPPTGYSRGLSAAASSTAEIYGLTTVIPSWDPALLSAITQHTPRIQFLKMWAPRCSGLTLEKDVFLAAMDTTLRSLTRLTNLIVTDNTLLDRIADALESEFDRVRRWGDICPTLKRVCLSGKPTAWIRRKGLWLPANCITDHSESDECLRWFIKKVVLSPELPSDYRDLGKHFAGAAGMRVLTKAARKGEALPTFHVLRRESGRTVISFPSNP</sequence>
<keyword evidence="2" id="KW-1185">Reference proteome</keyword>
<dbReference type="OrthoDB" id="3190489at2759"/>
<dbReference type="Proteomes" id="UP000623467">
    <property type="component" value="Unassembled WGS sequence"/>
</dbReference>
<protein>
    <submittedName>
        <fullName evidence="1">F-box domain-containing protein</fullName>
    </submittedName>
</protein>
<evidence type="ECO:0000313" key="2">
    <source>
        <dbReference type="Proteomes" id="UP000623467"/>
    </source>
</evidence>